<keyword evidence="4 9" id="KW-0378">Hydrolase</keyword>
<dbReference type="InterPro" id="IPR019858">
    <property type="entry name" value="CRISPR-assoc_Cas1_HMARI/TNEAP"/>
</dbReference>
<dbReference type="NCBIfam" id="TIGR03641">
    <property type="entry name" value="cas1_HMARI"/>
    <property type="match status" value="1"/>
</dbReference>
<proteinExistence type="inferred from homology"/>
<evidence type="ECO:0000256" key="7">
    <source>
        <dbReference type="ARBA" id="ARBA00023125"/>
    </source>
</evidence>
<dbReference type="NCBIfam" id="TIGR00287">
    <property type="entry name" value="cas1"/>
    <property type="match status" value="1"/>
</dbReference>
<keyword evidence="5 9" id="KW-0460">Magnesium</keyword>
<dbReference type="GO" id="GO:0004520">
    <property type="term" value="F:DNA endonuclease activity"/>
    <property type="evidence" value="ECO:0007669"/>
    <property type="project" value="InterPro"/>
</dbReference>
<comment type="subunit">
    <text evidence="9">Homodimer, forms a heterotetramer with a Cas2 homodimer.</text>
</comment>
<dbReference type="Pfam" id="PF01867">
    <property type="entry name" value="Cas_Cas1"/>
    <property type="match status" value="1"/>
</dbReference>
<reference evidence="10" key="1">
    <citation type="submission" date="2022-11" db="EMBL/GenBank/DDBJ databases">
        <authorList>
            <person name="Vasilchenko N.G."/>
            <person name="Prazdnova E.V."/>
            <person name="Gorovtsov A.V."/>
            <person name="Chistyakov V.A."/>
            <person name="Pak M.L."/>
        </authorList>
    </citation>
    <scope>NUCLEOTIDE SEQUENCE</scope>
    <source>
        <strain evidence="10">R 4.5</strain>
    </source>
</reference>
<dbReference type="GO" id="GO:0043571">
    <property type="term" value="P:maintenance of CRISPR repeat elements"/>
    <property type="evidence" value="ECO:0007669"/>
    <property type="project" value="UniProtKB-UniRule"/>
</dbReference>
<dbReference type="Proteomes" id="UP001055784">
    <property type="component" value="Chromosome"/>
</dbReference>
<dbReference type="PANTHER" id="PTHR43219">
    <property type="entry name" value="CRISPR-ASSOCIATED ENDONUCLEASE CAS1"/>
    <property type="match status" value="1"/>
</dbReference>
<dbReference type="GO" id="GO:0016787">
    <property type="term" value="F:hydrolase activity"/>
    <property type="evidence" value="ECO:0007669"/>
    <property type="project" value="UniProtKB-KW"/>
</dbReference>
<feature type="binding site" evidence="9">
    <location>
        <position position="226"/>
    </location>
    <ligand>
        <name>Mn(2+)</name>
        <dbReference type="ChEBI" id="CHEBI:29035"/>
    </ligand>
</feature>
<organism evidence="10 11">
    <name type="scientific">Paenibacillus polymyxa</name>
    <name type="common">Bacillus polymyxa</name>
    <dbReference type="NCBI Taxonomy" id="1406"/>
    <lineage>
        <taxon>Bacteria</taxon>
        <taxon>Bacillati</taxon>
        <taxon>Bacillota</taxon>
        <taxon>Bacilli</taxon>
        <taxon>Bacillales</taxon>
        <taxon>Paenibacillaceae</taxon>
        <taxon>Paenibacillus</taxon>
    </lineage>
</organism>
<dbReference type="GO" id="GO:0046872">
    <property type="term" value="F:metal ion binding"/>
    <property type="evidence" value="ECO:0007669"/>
    <property type="project" value="UniProtKB-UniRule"/>
</dbReference>
<dbReference type="RefSeq" id="WP_250258983.1">
    <property type="nucleotide sequence ID" value="NZ_CP097770.1"/>
</dbReference>
<comment type="function">
    <text evidence="9">CRISPR (clustered regularly interspaced short palindromic repeat), is an adaptive immune system that provides protection against mobile genetic elements (viruses, transposable elements and conjugative plasmids). CRISPR clusters contain spacers, sequences complementary to antecedent mobile elements, and target invading nucleic acids. CRISPR clusters are transcribed and processed into CRISPR RNA (crRNA). Acts as a dsDNA endonuclease. Involved in the integration of spacer DNA into the CRISPR cassette.</text>
</comment>
<dbReference type="EMBL" id="CP097770">
    <property type="protein sequence ID" value="URJ48347.1"/>
    <property type="molecule type" value="Genomic_DNA"/>
</dbReference>
<dbReference type="GO" id="GO:0003677">
    <property type="term" value="F:DNA binding"/>
    <property type="evidence" value="ECO:0007669"/>
    <property type="project" value="UniProtKB-KW"/>
</dbReference>
<evidence type="ECO:0000256" key="1">
    <source>
        <dbReference type="ARBA" id="ARBA00022722"/>
    </source>
</evidence>
<dbReference type="AlphaFoldDB" id="A0AAE9I8N7"/>
<evidence type="ECO:0000256" key="3">
    <source>
        <dbReference type="ARBA" id="ARBA00022759"/>
    </source>
</evidence>
<keyword evidence="3 9" id="KW-0255">Endonuclease</keyword>
<dbReference type="HAMAP" id="MF_01470">
    <property type="entry name" value="Cas1"/>
    <property type="match status" value="1"/>
</dbReference>
<evidence type="ECO:0000256" key="2">
    <source>
        <dbReference type="ARBA" id="ARBA00022723"/>
    </source>
</evidence>
<dbReference type="InterPro" id="IPR042211">
    <property type="entry name" value="CRISPR-assoc_Cas1_N"/>
</dbReference>
<evidence type="ECO:0000313" key="10">
    <source>
        <dbReference type="EMBL" id="URJ48347.1"/>
    </source>
</evidence>
<dbReference type="EC" id="3.1.-.-" evidence="9"/>
<evidence type="ECO:0000256" key="9">
    <source>
        <dbReference type="HAMAP-Rule" id="MF_01470"/>
    </source>
</evidence>
<evidence type="ECO:0000256" key="5">
    <source>
        <dbReference type="ARBA" id="ARBA00022842"/>
    </source>
</evidence>
<evidence type="ECO:0000256" key="4">
    <source>
        <dbReference type="ARBA" id="ARBA00022801"/>
    </source>
</evidence>
<gene>
    <name evidence="10" type="primary">cas1b</name>
    <name evidence="9" type="synonym">cas1</name>
    <name evidence="10" type="ORF">MF626_002578</name>
</gene>
<keyword evidence="2 9" id="KW-0479">Metal-binding</keyword>
<keyword evidence="6 9" id="KW-0051">Antiviral defense</keyword>
<dbReference type="GO" id="GO:0051607">
    <property type="term" value="P:defense response to virus"/>
    <property type="evidence" value="ECO:0007669"/>
    <property type="project" value="UniProtKB-UniRule"/>
</dbReference>
<comment type="cofactor">
    <cofactor evidence="9">
        <name>Mg(2+)</name>
        <dbReference type="ChEBI" id="CHEBI:18420"/>
    </cofactor>
    <cofactor evidence="9">
        <name>Mn(2+)</name>
        <dbReference type="ChEBI" id="CHEBI:29035"/>
    </cofactor>
</comment>
<dbReference type="PANTHER" id="PTHR43219:SF2">
    <property type="entry name" value="CRISPR-ASSOCIATED ENDONUCLEASE CAS1"/>
    <property type="match status" value="1"/>
</dbReference>
<evidence type="ECO:0000256" key="6">
    <source>
        <dbReference type="ARBA" id="ARBA00023118"/>
    </source>
</evidence>
<evidence type="ECO:0000256" key="8">
    <source>
        <dbReference type="ARBA" id="ARBA00023211"/>
    </source>
</evidence>
<feature type="binding site" evidence="9">
    <location>
        <position position="161"/>
    </location>
    <ligand>
        <name>Mn(2+)</name>
        <dbReference type="ChEBI" id="CHEBI:29035"/>
    </ligand>
</feature>
<dbReference type="Gene3D" id="1.20.120.920">
    <property type="entry name" value="CRISPR-associated endonuclease Cas1, C-terminal domain"/>
    <property type="match status" value="1"/>
</dbReference>
<keyword evidence="8 9" id="KW-0464">Manganese</keyword>
<accession>A0AAE9I8N7</accession>
<sequence length="344" mass="40333">MSKTAPSTRYIRTPGTLGREDNSLTFRSEERGIVHLPIHGLKELYLLNEITLNSKLLSFLSMAGITVHFFDYYGHFRGTFYPKDARVSGKVKLLQAKACLERRIPIAAAFIGAIAANIHEVLYHYYKHGNKEIKPYLDWLKKDVPRLLDKMEDIPRLLSVEGEIWKRFYDTFKTFLPEDFKMNKRVKRPPDNPLNALISFGNTILYTKTISQIYHTHLDQSISFLHEPSDRRFSLSLDLSEPFKPLLVYRTIFELVNNRRIQVNKHFEKDYNYCILNGTGRDVFITALEDRMKQVFDHGTLKRKVSYLSAIKYDAYKLKNISSKEYLLFPFWKRKRGKGYGEKL</sequence>
<keyword evidence="1 9" id="KW-0540">Nuclease</keyword>
<feature type="binding site" evidence="9">
    <location>
        <position position="241"/>
    </location>
    <ligand>
        <name>Mn(2+)</name>
        <dbReference type="ChEBI" id="CHEBI:29035"/>
    </ligand>
</feature>
<comment type="similarity">
    <text evidence="9">Belongs to the CRISPR-associated endonuclease Cas1 family.</text>
</comment>
<name>A0AAE9I8N7_PAEPO</name>
<dbReference type="InterPro" id="IPR002729">
    <property type="entry name" value="CRISPR-assoc_Cas1"/>
</dbReference>
<dbReference type="Gene3D" id="3.100.10.20">
    <property type="entry name" value="CRISPR-associated endonuclease Cas1, N-terminal domain"/>
    <property type="match status" value="1"/>
</dbReference>
<dbReference type="InterPro" id="IPR042206">
    <property type="entry name" value="CRISPR-assoc_Cas1_C"/>
</dbReference>
<protein>
    <recommendedName>
        <fullName evidence="9">CRISPR-associated endonuclease Cas1</fullName>
        <ecNumber evidence="9">3.1.-.-</ecNumber>
    </recommendedName>
</protein>
<keyword evidence="7 9" id="KW-0238">DNA-binding</keyword>
<evidence type="ECO:0000313" key="11">
    <source>
        <dbReference type="Proteomes" id="UP001055784"/>
    </source>
</evidence>